<comment type="similarity">
    <text evidence="1 2">Belongs to the anti-sigma-factor antagonist family.</text>
</comment>
<evidence type="ECO:0000256" key="2">
    <source>
        <dbReference type="RuleBase" id="RU003749"/>
    </source>
</evidence>
<dbReference type="PROSITE" id="PS50801">
    <property type="entry name" value="STAS"/>
    <property type="match status" value="1"/>
</dbReference>
<dbReference type="AlphaFoldDB" id="A0A6L8UWA5"/>
<dbReference type="SUPFAM" id="SSF52091">
    <property type="entry name" value="SpoIIaa-like"/>
    <property type="match status" value="1"/>
</dbReference>
<name>A0A6L8UWA5_9BACL</name>
<feature type="domain" description="STAS" evidence="3">
    <location>
        <begin position="6"/>
        <end position="110"/>
    </location>
</feature>
<dbReference type="InterPro" id="IPR036513">
    <property type="entry name" value="STAS_dom_sf"/>
</dbReference>
<protein>
    <recommendedName>
        <fullName evidence="2">Anti-sigma factor antagonist</fullName>
    </recommendedName>
</protein>
<dbReference type="EMBL" id="WTUZ01000014">
    <property type="protein sequence ID" value="MZQ82523.1"/>
    <property type="molecule type" value="Genomic_DNA"/>
</dbReference>
<dbReference type="InterPro" id="IPR002645">
    <property type="entry name" value="STAS_dom"/>
</dbReference>
<dbReference type="RefSeq" id="WP_145667817.1">
    <property type="nucleotide sequence ID" value="NZ_WTUZ01000014.1"/>
</dbReference>
<evidence type="ECO:0000256" key="1">
    <source>
        <dbReference type="ARBA" id="ARBA00009013"/>
    </source>
</evidence>
<evidence type="ECO:0000259" key="3">
    <source>
        <dbReference type="PROSITE" id="PS50801"/>
    </source>
</evidence>
<dbReference type="GO" id="GO:0043856">
    <property type="term" value="F:anti-sigma factor antagonist activity"/>
    <property type="evidence" value="ECO:0007669"/>
    <property type="project" value="InterPro"/>
</dbReference>
<evidence type="ECO:0000313" key="4">
    <source>
        <dbReference type="EMBL" id="MZQ82523.1"/>
    </source>
</evidence>
<dbReference type="Gene3D" id="3.30.750.24">
    <property type="entry name" value="STAS domain"/>
    <property type="match status" value="1"/>
</dbReference>
<dbReference type="PANTHER" id="PTHR33495:SF2">
    <property type="entry name" value="ANTI-SIGMA FACTOR ANTAGONIST TM_1081-RELATED"/>
    <property type="match status" value="1"/>
</dbReference>
<dbReference type="InterPro" id="IPR058548">
    <property type="entry name" value="MlaB-like_STAS"/>
</dbReference>
<dbReference type="InterPro" id="IPR003658">
    <property type="entry name" value="Anti-sigma_ant"/>
</dbReference>
<reference evidence="4 5" key="1">
    <citation type="submission" date="2019-12" db="EMBL/GenBank/DDBJ databases">
        <title>Paenibacillus sp. nov. sp. isolated from soil.</title>
        <authorList>
            <person name="Kim J."/>
            <person name="Jeong S.E."/>
            <person name="Jung H.S."/>
            <person name="Jeon C.O."/>
        </authorList>
    </citation>
    <scope>NUCLEOTIDE SEQUENCE [LARGE SCALE GENOMIC DNA]</scope>
    <source>
        <strain evidence="4 5">5J-6</strain>
    </source>
</reference>
<keyword evidence="5" id="KW-1185">Reference proteome</keyword>
<sequence>MSVEKFQVDQEELEKSIQLHIRGELDLAAALTFRHALEAVVHRTDKALILDVGELTYIDSTGIGIVVSALKIRDELKAPFAVRHIPSGIKRLFDLTGISGFLNEGIEGTA</sequence>
<dbReference type="Proteomes" id="UP000481087">
    <property type="component" value="Unassembled WGS sequence"/>
</dbReference>
<organism evidence="4 5">
    <name type="scientific">Paenibacillus silvestris</name>
    <dbReference type="NCBI Taxonomy" id="2606219"/>
    <lineage>
        <taxon>Bacteria</taxon>
        <taxon>Bacillati</taxon>
        <taxon>Bacillota</taxon>
        <taxon>Bacilli</taxon>
        <taxon>Bacillales</taxon>
        <taxon>Paenibacillaceae</taxon>
        <taxon>Paenibacillus</taxon>
    </lineage>
</organism>
<dbReference type="Pfam" id="PF13466">
    <property type="entry name" value="STAS_2"/>
    <property type="match status" value="1"/>
</dbReference>
<dbReference type="PANTHER" id="PTHR33495">
    <property type="entry name" value="ANTI-SIGMA FACTOR ANTAGONIST TM_1081-RELATED-RELATED"/>
    <property type="match status" value="1"/>
</dbReference>
<dbReference type="NCBIfam" id="TIGR00377">
    <property type="entry name" value="ant_ant_sig"/>
    <property type="match status" value="1"/>
</dbReference>
<comment type="caution">
    <text evidence="4">The sequence shown here is derived from an EMBL/GenBank/DDBJ whole genome shotgun (WGS) entry which is preliminary data.</text>
</comment>
<evidence type="ECO:0000313" key="5">
    <source>
        <dbReference type="Proteomes" id="UP000481087"/>
    </source>
</evidence>
<gene>
    <name evidence="4" type="ORF">GQF01_10415</name>
</gene>
<proteinExistence type="inferred from homology"/>
<dbReference type="CDD" id="cd07043">
    <property type="entry name" value="STAS_anti-anti-sigma_factors"/>
    <property type="match status" value="1"/>
</dbReference>
<accession>A0A6L8UWA5</accession>